<accession>A0A1M6TE24</accession>
<reference evidence="1 2" key="1">
    <citation type="submission" date="2016-11" db="EMBL/GenBank/DDBJ databases">
        <authorList>
            <person name="Jaros S."/>
            <person name="Januszkiewicz K."/>
            <person name="Wedrychowicz H."/>
        </authorList>
    </citation>
    <scope>NUCLEOTIDE SEQUENCE [LARGE SCALE GENOMIC DNA]</scope>
    <source>
        <strain evidence="1 2">DSM 15480</strain>
    </source>
</reference>
<dbReference type="OrthoDB" id="9816424at2"/>
<organism evidence="1 2">
    <name type="scientific">Hespellia stercorisuis DSM 15480</name>
    <dbReference type="NCBI Taxonomy" id="1121950"/>
    <lineage>
        <taxon>Bacteria</taxon>
        <taxon>Bacillati</taxon>
        <taxon>Bacillota</taxon>
        <taxon>Clostridia</taxon>
        <taxon>Lachnospirales</taxon>
        <taxon>Lachnospiraceae</taxon>
        <taxon>Hespellia</taxon>
    </lineage>
</organism>
<dbReference type="EMBL" id="FQZY01000058">
    <property type="protein sequence ID" value="SHK55201.1"/>
    <property type="molecule type" value="Genomic_DNA"/>
</dbReference>
<gene>
    <name evidence="1" type="ORF">SAMN02745243_03204</name>
</gene>
<dbReference type="AlphaFoldDB" id="A0A1M6TE24"/>
<name>A0A1M6TE24_9FIRM</name>
<dbReference type="InterPro" id="IPR032719">
    <property type="entry name" value="WbsX"/>
</dbReference>
<dbReference type="Gene3D" id="3.20.20.80">
    <property type="entry name" value="Glycosidases"/>
    <property type="match status" value="1"/>
</dbReference>
<protein>
    <recommendedName>
        <fullName evidence="3">Glycosyltransferase WbsX</fullName>
    </recommendedName>
</protein>
<keyword evidence="2" id="KW-1185">Reference proteome</keyword>
<evidence type="ECO:0000313" key="1">
    <source>
        <dbReference type="EMBL" id="SHK55201.1"/>
    </source>
</evidence>
<dbReference type="PANTHER" id="PTHR41244">
    <property type="entry name" value="RHAMNAN SYNTHESIS F"/>
    <property type="match status" value="1"/>
</dbReference>
<proteinExistence type="predicted"/>
<dbReference type="STRING" id="1121950.SAMN02745243_03204"/>
<dbReference type="Proteomes" id="UP000184301">
    <property type="component" value="Unassembled WGS sequence"/>
</dbReference>
<evidence type="ECO:0000313" key="2">
    <source>
        <dbReference type="Proteomes" id="UP000184301"/>
    </source>
</evidence>
<dbReference type="Pfam" id="PF14307">
    <property type="entry name" value="Glyco_tran_WbsX"/>
    <property type="match status" value="1"/>
</dbReference>
<dbReference type="RefSeq" id="WP_073112295.1">
    <property type="nucleotide sequence ID" value="NZ_FQZY01000058.1"/>
</dbReference>
<sequence>MNDEVKIVANYLPQFHEIPENNQFWGKGYTDWVAVRNAKPLFDGHNQPKVPYAQNYYSLDTYDSIEKQVKLANQYGIYGFNIYHYWFNNDLNLLTKPAQIIRNSSELQIHYMFTWDNASWKRTWSAVKHANDWAPVNDNNENQENKSQNSTGILAELIYGTENDWKNHFEYLLKYFKDERYIKEENMPLFGIFNPDNQPKVLKKMMTFWNKLAQENGFDGVKFICKNNHGENKISSFSFAYEPGNSAWESRTLVNKVWKYFDRKKTGTKPKVYQYENVWRNLIHRAKKSHDKNLCFGCFVNFDDSPRRGCNGRIISGGTPKLFENYLAQLIQICKLKKKTILFITAWNEWGEGAYLEPDESNGVEYLVALKNAIISVNELEDNSLDADE</sequence>
<evidence type="ECO:0008006" key="3">
    <source>
        <dbReference type="Google" id="ProtNLM"/>
    </source>
</evidence>
<dbReference type="PANTHER" id="PTHR41244:SF1">
    <property type="entry name" value="GLYCOSYLTRANSFERASE"/>
    <property type="match status" value="1"/>
</dbReference>
<dbReference type="CDD" id="cd11579">
    <property type="entry name" value="Glyco_tran_WbsX"/>
    <property type="match status" value="1"/>
</dbReference>